<sequence length="561" mass="61163">TSKLSSAEILGSEIASPSRGICGRFGDLIPSQYLAAPERHRLVQLQLDTAEIPPHVERVSDGLVWITAALKFETKLGRGRAVVRLVDLDGKASWRAFSLYAALHEIIGSEEAIGSRRPQGGNFGTVGEGLQPTWQERREKQVDFTDKDPDVVIIGAGKQTFQTCLSALSLIQYEQAKADSMSQRAYRTLVLHDPVDVCHMPYLPFPVTWPLYTPKDKLADWLETYASVLELNVWTKSSIESAAYNDQSGNWDVKISRNIGGQVSVRSLKPRHVIMATGHAGEPLIPKFPGQGNFKGQVYHASTHTDTSNSDVKNRKVVVVGTGNSGHDIAQNYHENGADVTLIQRGGTVITADSCTKIMWNLGRGDSHPKPSLETGDLFGHSLPIPIQFAISQKVTNLVREADKPLLDGLVKAGFSLDFGAEGSGLRRQYLTRGGGYYIDVGCSQLIADELIKVKGCAEGIAGFDPTGLVLKNGDSVPADIVVMATGYDNMRTSVRKALGDSVANRCQDVWDLDTEGELNAVWRPSGHPGFWYMAGNLALCRPYSKVIALQIKARELGLVR</sequence>
<reference evidence="4" key="1">
    <citation type="journal article" date="2020" name="Phytopathology">
        <title>Genome Sequence Resources of Colletotrichum truncatum, C. plurivorum, C. musicola, and C. sojae: Four Species Pathogenic to Soybean (Glycine max).</title>
        <authorList>
            <person name="Rogerio F."/>
            <person name="Boufleur T.R."/>
            <person name="Ciampi-Guillardi M."/>
            <person name="Sukno S.A."/>
            <person name="Thon M.R."/>
            <person name="Massola Junior N.S."/>
            <person name="Baroncelli R."/>
        </authorList>
    </citation>
    <scope>NUCLEOTIDE SEQUENCE</scope>
    <source>
        <strain evidence="4">LFN00145</strain>
    </source>
</reference>
<evidence type="ECO:0000313" key="4">
    <source>
        <dbReference type="EMBL" id="KAF6839281.1"/>
    </source>
</evidence>
<dbReference type="Pfam" id="PF00743">
    <property type="entry name" value="FMO-like"/>
    <property type="match status" value="1"/>
</dbReference>
<dbReference type="GO" id="GO:0050661">
    <property type="term" value="F:NADP binding"/>
    <property type="evidence" value="ECO:0007669"/>
    <property type="project" value="InterPro"/>
</dbReference>
<dbReference type="GO" id="GO:0004499">
    <property type="term" value="F:N,N-dimethylaniline monooxygenase activity"/>
    <property type="evidence" value="ECO:0007669"/>
    <property type="project" value="InterPro"/>
</dbReference>
<dbReference type="AlphaFoldDB" id="A0A8H6NNL0"/>
<dbReference type="GO" id="GO:0050660">
    <property type="term" value="F:flavin adenine dinucleotide binding"/>
    <property type="evidence" value="ECO:0007669"/>
    <property type="project" value="InterPro"/>
</dbReference>
<keyword evidence="1" id="KW-0285">Flavoprotein</keyword>
<evidence type="ECO:0000313" key="5">
    <source>
        <dbReference type="Proteomes" id="UP000654918"/>
    </source>
</evidence>
<dbReference type="Gene3D" id="3.50.50.60">
    <property type="entry name" value="FAD/NAD(P)-binding domain"/>
    <property type="match status" value="1"/>
</dbReference>
<dbReference type="EMBL" id="WIGO01000014">
    <property type="protein sequence ID" value="KAF6839281.1"/>
    <property type="molecule type" value="Genomic_DNA"/>
</dbReference>
<keyword evidence="5" id="KW-1185">Reference proteome</keyword>
<protein>
    <submittedName>
        <fullName evidence="4">Flavin-containing monooxygenase</fullName>
    </submittedName>
</protein>
<organism evidence="4 5">
    <name type="scientific">Colletotrichum plurivorum</name>
    <dbReference type="NCBI Taxonomy" id="2175906"/>
    <lineage>
        <taxon>Eukaryota</taxon>
        <taxon>Fungi</taxon>
        <taxon>Dikarya</taxon>
        <taxon>Ascomycota</taxon>
        <taxon>Pezizomycotina</taxon>
        <taxon>Sordariomycetes</taxon>
        <taxon>Hypocreomycetidae</taxon>
        <taxon>Glomerellales</taxon>
        <taxon>Glomerellaceae</taxon>
        <taxon>Colletotrichum</taxon>
        <taxon>Colletotrichum orchidearum species complex</taxon>
    </lineage>
</organism>
<comment type="caution">
    <text evidence="4">The sequence shown here is derived from an EMBL/GenBank/DDBJ whole genome shotgun (WGS) entry which is preliminary data.</text>
</comment>
<feature type="non-terminal residue" evidence="4">
    <location>
        <position position="1"/>
    </location>
</feature>
<dbReference type="InterPro" id="IPR050982">
    <property type="entry name" value="Auxin_biosynth/cation_transpt"/>
</dbReference>
<evidence type="ECO:0000256" key="2">
    <source>
        <dbReference type="ARBA" id="ARBA00022827"/>
    </source>
</evidence>
<evidence type="ECO:0000256" key="1">
    <source>
        <dbReference type="ARBA" id="ARBA00022630"/>
    </source>
</evidence>
<evidence type="ECO:0000256" key="3">
    <source>
        <dbReference type="ARBA" id="ARBA00023002"/>
    </source>
</evidence>
<dbReference type="PANTHER" id="PTHR43539:SF24">
    <property type="entry name" value="FAD_NAD(P)-BINDING DOMAIN-CONTAINING PROTEIN-RELATED"/>
    <property type="match status" value="1"/>
</dbReference>
<keyword evidence="2" id="KW-0274">FAD</keyword>
<gene>
    <name evidence="4" type="ORF">CPLU01_02019</name>
</gene>
<keyword evidence="4" id="KW-0503">Monooxygenase</keyword>
<dbReference type="InterPro" id="IPR020946">
    <property type="entry name" value="Flavin_mOase-like"/>
</dbReference>
<dbReference type="InterPro" id="IPR036188">
    <property type="entry name" value="FAD/NAD-bd_sf"/>
</dbReference>
<dbReference type="SUPFAM" id="SSF51905">
    <property type="entry name" value="FAD/NAD(P)-binding domain"/>
    <property type="match status" value="2"/>
</dbReference>
<accession>A0A8H6NNL0</accession>
<proteinExistence type="predicted"/>
<name>A0A8H6NNL0_9PEZI</name>
<dbReference type="PANTHER" id="PTHR43539">
    <property type="entry name" value="FLAVIN-BINDING MONOOXYGENASE-LIKE PROTEIN (AFU_ORTHOLOGUE AFUA_4G09220)"/>
    <property type="match status" value="1"/>
</dbReference>
<keyword evidence="3" id="KW-0560">Oxidoreductase</keyword>
<dbReference type="PRINTS" id="PR00411">
    <property type="entry name" value="PNDRDTASEI"/>
</dbReference>
<dbReference type="Proteomes" id="UP000654918">
    <property type="component" value="Unassembled WGS sequence"/>
</dbReference>